<reference evidence="2 3" key="1">
    <citation type="journal article" date="2018" name="Sci. Rep.">
        <title>Genomic signatures of local adaptation to the degree of environmental predictability in rotifers.</title>
        <authorList>
            <person name="Franch-Gras L."/>
            <person name="Hahn C."/>
            <person name="Garcia-Roger E.M."/>
            <person name="Carmona M.J."/>
            <person name="Serra M."/>
            <person name="Gomez A."/>
        </authorList>
    </citation>
    <scope>NUCLEOTIDE SEQUENCE [LARGE SCALE GENOMIC DNA]</scope>
    <source>
        <strain evidence="2">HYR1</strain>
    </source>
</reference>
<evidence type="ECO:0000256" key="1">
    <source>
        <dbReference type="SAM" id="MobiDB-lite"/>
    </source>
</evidence>
<feature type="compositionally biased region" description="Basic and acidic residues" evidence="1">
    <location>
        <begin position="1"/>
        <end position="18"/>
    </location>
</feature>
<comment type="caution">
    <text evidence="2">The sequence shown here is derived from an EMBL/GenBank/DDBJ whole genome shotgun (WGS) entry which is preliminary data.</text>
</comment>
<keyword evidence="3" id="KW-1185">Reference proteome</keyword>
<organism evidence="2 3">
    <name type="scientific">Brachionus plicatilis</name>
    <name type="common">Marine rotifer</name>
    <name type="synonym">Brachionus muelleri</name>
    <dbReference type="NCBI Taxonomy" id="10195"/>
    <lineage>
        <taxon>Eukaryota</taxon>
        <taxon>Metazoa</taxon>
        <taxon>Spiralia</taxon>
        <taxon>Gnathifera</taxon>
        <taxon>Rotifera</taxon>
        <taxon>Eurotatoria</taxon>
        <taxon>Monogononta</taxon>
        <taxon>Pseudotrocha</taxon>
        <taxon>Ploima</taxon>
        <taxon>Brachionidae</taxon>
        <taxon>Brachionus</taxon>
    </lineage>
</organism>
<accession>A0A3M7STU4</accession>
<dbReference type="EMBL" id="REGN01000786">
    <property type="protein sequence ID" value="RNA39129.1"/>
    <property type="molecule type" value="Genomic_DNA"/>
</dbReference>
<gene>
    <name evidence="2" type="ORF">BpHYR1_043278</name>
</gene>
<proteinExistence type="predicted"/>
<evidence type="ECO:0000313" key="3">
    <source>
        <dbReference type="Proteomes" id="UP000276133"/>
    </source>
</evidence>
<feature type="region of interest" description="Disordered" evidence="1">
    <location>
        <begin position="1"/>
        <end position="25"/>
    </location>
</feature>
<protein>
    <submittedName>
        <fullName evidence="2">Uncharacterized protein</fullName>
    </submittedName>
</protein>
<dbReference type="AlphaFoldDB" id="A0A3M7STU4"/>
<evidence type="ECO:0000313" key="2">
    <source>
        <dbReference type="EMBL" id="RNA39129.1"/>
    </source>
</evidence>
<dbReference type="Proteomes" id="UP000276133">
    <property type="component" value="Unassembled WGS sequence"/>
</dbReference>
<name>A0A3M7STU4_BRAPC</name>
<sequence length="224" mass="25818">MKARKKETSSSDSEDQKQKTKKKVKKEEFVEIISIAYDIPNPNHPFHHLHEKISSVDISKINDKLDKDELLKDTKIEFLYSEENEHCIVNAIITNDTIFKVPKQKIDLQFASTQPTSSGLGSGNGENRRSVAINAESDSDDSDIFKQKDFTNALRSLLKENFPNDQNETMTFYEKKDHTKLLEIKRKLKKYVPKDSAFDLAWDRARDNLKNARSKSIKPNKSND</sequence>